<proteinExistence type="predicted"/>
<evidence type="ECO:0000256" key="1">
    <source>
        <dbReference type="SAM" id="Phobius"/>
    </source>
</evidence>
<sequence length="162" mass="18627">MLDSLFKKMFILSTTTMILTLFIVVSFFKINEQQKVTKVELDQIIDLQLCVDLLRSQLWVFKQFGDGSSLNQVEVAQAELSTKLTAYKGSNIQLDNLQRMNHSLHTLLIREKQLYFVGAQSNADDAASILNARNLLHSRYNMIVQNMTEELAYVHRLVVKKC</sequence>
<evidence type="ECO:0000313" key="3">
    <source>
        <dbReference type="Proteomes" id="UP000003836"/>
    </source>
</evidence>
<gene>
    <name evidence="2" type="ORF">VITU9109_14828</name>
</gene>
<organism evidence="2 3">
    <name type="scientific">Vibrio tubiashii ATCC 19109</name>
    <dbReference type="NCBI Taxonomy" id="1051646"/>
    <lineage>
        <taxon>Bacteria</taxon>
        <taxon>Pseudomonadati</taxon>
        <taxon>Pseudomonadota</taxon>
        <taxon>Gammaproteobacteria</taxon>
        <taxon>Vibrionales</taxon>
        <taxon>Vibrionaceae</taxon>
        <taxon>Vibrio</taxon>
        <taxon>Vibrio oreintalis group</taxon>
    </lineage>
</organism>
<keyword evidence="3" id="KW-1185">Reference proteome</keyword>
<feature type="transmembrane region" description="Helical" evidence="1">
    <location>
        <begin position="9"/>
        <end position="28"/>
    </location>
</feature>
<dbReference type="EMBL" id="AFWI01000198">
    <property type="protein sequence ID" value="EGU48418.1"/>
    <property type="molecule type" value="Genomic_DNA"/>
</dbReference>
<reference evidence="2 3" key="1">
    <citation type="journal article" date="2012" name="Int. J. Syst. Evol. Microbiol.">
        <title>Vibrio caribbeanicus sp. nov., isolated from the marine sponge Scleritoderma cyanea.</title>
        <authorList>
            <person name="Hoffmann M."/>
            <person name="Monday S.R."/>
            <person name="Allard M.W."/>
            <person name="Strain E.A."/>
            <person name="Whittaker P."/>
            <person name="Naum M."/>
            <person name="McCarthy P.J."/>
            <person name="Lopez J.V."/>
            <person name="Fischer M."/>
            <person name="Brown E.W."/>
        </authorList>
    </citation>
    <scope>NUCLEOTIDE SEQUENCE [LARGE SCALE GENOMIC DNA]</scope>
    <source>
        <strain evidence="2 3">ATCC 19109</strain>
    </source>
</reference>
<feature type="non-terminal residue" evidence="2">
    <location>
        <position position="162"/>
    </location>
</feature>
<keyword evidence="1" id="KW-1133">Transmembrane helix</keyword>
<keyword evidence="1" id="KW-0472">Membrane</keyword>
<evidence type="ECO:0000313" key="2">
    <source>
        <dbReference type="EMBL" id="EGU48418.1"/>
    </source>
</evidence>
<accession>A0ABP2LET6</accession>
<keyword evidence="1" id="KW-0812">Transmembrane</keyword>
<name>A0ABP2LET6_9VIBR</name>
<dbReference type="Proteomes" id="UP000003836">
    <property type="component" value="Unassembled WGS sequence"/>
</dbReference>
<protein>
    <submittedName>
        <fullName evidence="2">Sensory box/GGDEF family protein</fullName>
    </submittedName>
</protein>
<comment type="caution">
    <text evidence="2">The sequence shown here is derived from an EMBL/GenBank/DDBJ whole genome shotgun (WGS) entry which is preliminary data.</text>
</comment>